<evidence type="ECO:0000256" key="2">
    <source>
        <dbReference type="ARBA" id="ARBA00022989"/>
    </source>
</evidence>
<dbReference type="InterPro" id="IPR027417">
    <property type="entry name" value="P-loop_NTPase"/>
</dbReference>
<comment type="caution">
    <text evidence="5">The sequence shown here is derived from an EMBL/GenBank/DDBJ whole genome shotgun (WGS) entry which is preliminary data.</text>
</comment>
<keyword evidence="6" id="KW-1185">Reference proteome</keyword>
<reference evidence="5 6" key="1">
    <citation type="submission" date="2016-08" db="EMBL/GenBank/DDBJ databases">
        <title>A Parts List for Fungal Cellulosomes Revealed by Comparative Genomics.</title>
        <authorList>
            <consortium name="DOE Joint Genome Institute"/>
            <person name="Haitjema C.H."/>
            <person name="Gilmore S.P."/>
            <person name="Henske J.K."/>
            <person name="Solomon K.V."/>
            <person name="De Groot R."/>
            <person name="Kuo A."/>
            <person name="Mondo S.J."/>
            <person name="Salamov A.A."/>
            <person name="Labutti K."/>
            <person name="Zhao Z."/>
            <person name="Chiniquy J."/>
            <person name="Barry K."/>
            <person name="Brewer H.M."/>
            <person name="Purvine S.O."/>
            <person name="Wright A.T."/>
            <person name="Boxma B."/>
            <person name="Van Alen T."/>
            <person name="Hackstein J.H."/>
            <person name="Baker S.E."/>
            <person name="Grigoriev I.V."/>
            <person name="O'Malley M.A."/>
        </authorList>
    </citation>
    <scope>NUCLEOTIDE SEQUENCE [LARGE SCALE GENOMIC DNA]</scope>
    <source>
        <strain evidence="5 6">G1</strain>
    </source>
</reference>
<dbReference type="GO" id="GO:0016020">
    <property type="term" value="C:membrane"/>
    <property type="evidence" value="ECO:0007669"/>
    <property type="project" value="InterPro"/>
</dbReference>
<organism evidence="5 6">
    <name type="scientific">Neocallimastix californiae</name>
    <dbReference type="NCBI Taxonomy" id="1754190"/>
    <lineage>
        <taxon>Eukaryota</taxon>
        <taxon>Fungi</taxon>
        <taxon>Fungi incertae sedis</taxon>
        <taxon>Chytridiomycota</taxon>
        <taxon>Chytridiomycota incertae sedis</taxon>
        <taxon>Neocallimastigomycetes</taxon>
        <taxon>Neocallimastigales</taxon>
        <taxon>Neocallimastigaceae</taxon>
        <taxon>Neocallimastix</taxon>
    </lineage>
</organism>
<evidence type="ECO:0000313" key="5">
    <source>
        <dbReference type="EMBL" id="ORY64654.1"/>
    </source>
</evidence>
<dbReference type="AlphaFoldDB" id="A0A1Y2DZX3"/>
<protein>
    <submittedName>
        <fullName evidence="5">Uncharacterized protein</fullName>
    </submittedName>
</protein>
<keyword evidence="3 4" id="KW-0472">Membrane</keyword>
<accession>A0A1Y2DZX3</accession>
<dbReference type="EMBL" id="MCOG01000053">
    <property type="protein sequence ID" value="ORY64654.1"/>
    <property type="molecule type" value="Genomic_DNA"/>
</dbReference>
<gene>
    <name evidence="5" type="ORF">LY90DRAFT_227209</name>
</gene>
<evidence type="ECO:0000256" key="1">
    <source>
        <dbReference type="ARBA" id="ARBA00022692"/>
    </source>
</evidence>
<keyword evidence="1 4" id="KW-0812">Transmembrane</keyword>
<evidence type="ECO:0000256" key="3">
    <source>
        <dbReference type="ARBA" id="ARBA00023136"/>
    </source>
</evidence>
<evidence type="ECO:0000256" key="4">
    <source>
        <dbReference type="SAM" id="Phobius"/>
    </source>
</evidence>
<proteinExistence type="predicted"/>
<dbReference type="Gene3D" id="3.40.50.300">
    <property type="entry name" value="P-loop containing nucleotide triphosphate hydrolases"/>
    <property type="match status" value="1"/>
</dbReference>
<dbReference type="SUPFAM" id="SSF90123">
    <property type="entry name" value="ABC transporter transmembrane region"/>
    <property type="match status" value="1"/>
</dbReference>
<dbReference type="SUPFAM" id="SSF52540">
    <property type="entry name" value="P-loop containing nucleoside triphosphate hydrolases"/>
    <property type="match status" value="1"/>
</dbReference>
<sequence length="182" mass="20970">MKEQKRYFDMLEIKNSSFIQFIHDIPITKIFGKTVSLFNKLSSDLENILFYYECLLYKYSSMSMFLSLIESFTTSVIPIGLLSLSRNEKDIIITLDYIFFIIMFQGFANSLYSLLMLVANIEPINEGTKRIDRTLNEDIIKHPVGPSGSSKSTIDSLILRFRNIEQGKICNGEINIKNILIL</sequence>
<evidence type="ECO:0000313" key="6">
    <source>
        <dbReference type="Proteomes" id="UP000193920"/>
    </source>
</evidence>
<dbReference type="InterPro" id="IPR036640">
    <property type="entry name" value="ABC1_TM_sf"/>
</dbReference>
<keyword evidence="2 4" id="KW-1133">Transmembrane helix</keyword>
<feature type="transmembrane region" description="Helical" evidence="4">
    <location>
        <begin position="97"/>
        <end position="121"/>
    </location>
</feature>
<dbReference type="GO" id="GO:0005524">
    <property type="term" value="F:ATP binding"/>
    <property type="evidence" value="ECO:0007669"/>
    <property type="project" value="InterPro"/>
</dbReference>
<feature type="transmembrane region" description="Helical" evidence="4">
    <location>
        <begin position="65"/>
        <end position="85"/>
    </location>
</feature>
<name>A0A1Y2DZX3_9FUNG</name>
<dbReference type="Proteomes" id="UP000193920">
    <property type="component" value="Unassembled WGS sequence"/>
</dbReference>